<evidence type="ECO:0000313" key="3">
    <source>
        <dbReference type="RefSeq" id="XP_050937743.1"/>
    </source>
</evidence>
<sequence length="149" mass="17245">MPCGKCTITLQDVAVQLGLPMDGEPLTGSLRYNWKVIYEDFLEIVPPDMKGQRLSLPWLEKQFEELLPDADVVSIQRYARAYIMQLIGGFLFTDKSNTLVYCMFLQFIFDFYQADTYTWGVVTLTWLYRELCRVSHAQSLEIVGPLMLL</sequence>
<reference evidence="3" key="2">
    <citation type="submission" date="2025-08" db="UniProtKB">
        <authorList>
            <consortium name="RefSeq"/>
        </authorList>
    </citation>
    <scope>IDENTIFICATION</scope>
    <source>
        <tissue evidence="3">Stem</tissue>
    </source>
</reference>
<dbReference type="PANTHER" id="PTHR46033">
    <property type="entry name" value="PROTEIN MAIN-LIKE 2"/>
    <property type="match status" value="1"/>
</dbReference>
<dbReference type="PANTHER" id="PTHR46033:SF8">
    <property type="entry name" value="PROTEIN MAINTENANCE OF MERISTEMS-LIKE"/>
    <property type="match status" value="1"/>
</dbReference>
<dbReference type="GeneID" id="127148304"/>
<dbReference type="Proteomes" id="UP001652600">
    <property type="component" value="Chromosome 2"/>
</dbReference>
<dbReference type="InterPro" id="IPR044824">
    <property type="entry name" value="MAIN-like"/>
</dbReference>
<dbReference type="Pfam" id="PF10536">
    <property type="entry name" value="PMD"/>
    <property type="match status" value="1"/>
</dbReference>
<feature type="domain" description="Aminotransferase-like plant mobile" evidence="1">
    <location>
        <begin position="1"/>
        <end position="149"/>
    </location>
</feature>
<reference evidence="2" key="1">
    <citation type="submission" date="2025-05" db="UniProtKB">
        <authorList>
            <consortium name="RefSeq"/>
        </authorList>
    </citation>
    <scope>NUCLEOTIDE SEQUENCE [LARGE SCALE GENOMIC DNA]</scope>
</reference>
<accession>A0ABM3KIZ5</accession>
<protein>
    <submittedName>
        <fullName evidence="3">Serine/threonine-protein phosphatase 7 long form homolog</fullName>
    </submittedName>
</protein>
<evidence type="ECO:0000259" key="1">
    <source>
        <dbReference type="Pfam" id="PF10536"/>
    </source>
</evidence>
<keyword evidence="2" id="KW-1185">Reference proteome</keyword>
<dbReference type="InterPro" id="IPR019557">
    <property type="entry name" value="AminoTfrase-like_pln_mobile"/>
</dbReference>
<gene>
    <name evidence="3" type="primary">LOC127148304</name>
</gene>
<evidence type="ECO:0000313" key="2">
    <source>
        <dbReference type="Proteomes" id="UP001652600"/>
    </source>
</evidence>
<organism evidence="2 3">
    <name type="scientific">Cucumis melo</name>
    <name type="common">Muskmelon</name>
    <dbReference type="NCBI Taxonomy" id="3656"/>
    <lineage>
        <taxon>Eukaryota</taxon>
        <taxon>Viridiplantae</taxon>
        <taxon>Streptophyta</taxon>
        <taxon>Embryophyta</taxon>
        <taxon>Tracheophyta</taxon>
        <taxon>Spermatophyta</taxon>
        <taxon>Magnoliopsida</taxon>
        <taxon>eudicotyledons</taxon>
        <taxon>Gunneridae</taxon>
        <taxon>Pentapetalae</taxon>
        <taxon>rosids</taxon>
        <taxon>fabids</taxon>
        <taxon>Cucurbitales</taxon>
        <taxon>Cucurbitaceae</taxon>
        <taxon>Benincaseae</taxon>
        <taxon>Cucumis</taxon>
    </lineage>
</organism>
<name>A0ABM3KIZ5_CUCME</name>
<proteinExistence type="predicted"/>
<dbReference type="RefSeq" id="XP_050937743.1">
    <property type="nucleotide sequence ID" value="XM_051081786.1"/>
</dbReference>